<feature type="compositionally biased region" description="Polar residues" evidence="5">
    <location>
        <begin position="72"/>
        <end position="84"/>
    </location>
</feature>
<dbReference type="EMBL" id="QRQE01000067">
    <property type="protein sequence ID" value="RHM69833.1"/>
    <property type="molecule type" value="Genomic_DNA"/>
</dbReference>
<evidence type="ECO:0000256" key="5">
    <source>
        <dbReference type="SAM" id="MobiDB-lite"/>
    </source>
</evidence>
<keyword evidence="6" id="KW-0472">Membrane</keyword>
<dbReference type="SUPFAM" id="SSF54001">
    <property type="entry name" value="Cysteine proteinases"/>
    <property type="match status" value="1"/>
</dbReference>
<keyword evidence="6" id="KW-1133">Transmembrane helix</keyword>
<evidence type="ECO:0000256" key="4">
    <source>
        <dbReference type="ARBA" id="ARBA00022807"/>
    </source>
</evidence>
<dbReference type="GO" id="GO:0006508">
    <property type="term" value="P:proteolysis"/>
    <property type="evidence" value="ECO:0007669"/>
    <property type="project" value="UniProtKB-KW"/>
</dbReference>
<feature type="region of interest" description="Disordered" evidence="5">
    <location>
        <begin position="49"/>
        <end position="109"/>
    </location>
</feature>
<dbReference type="PANTHER" id="PTHR47053">
    <property type="entry name" value="MUREIN DD-ENDOPEPTIDASE MEPH-RELATED"/>
    <property type="match status" value="1"/>
</dbReference>
<organism evidence="8 9">
    <name type="scientific">Mediterraneibacter gnavus</name>
    <name type="common">Ruminococcus gnavus</name>
    <dbReference type="NCBI Taxonomy" id="33038"/>
    <lineage>
        <taxon>Bacteria</taxon>
        <taxon>Bacillati</taxon>
        <taxon>Bacillota</taxon>
        <taxon>Clostridia</taxon>
        <taxon>Lachnospirales</taxon>
        <taxon>Lachnospiraceae</taxon>
        <taxon>Mediterraneibacter</taxon>
    </lineage>
</organism>
<dbReference type="GO" id="GO:0008234">
    <property type="term" value="F:cysteine-type peptidase activity"/>
    <property type="evidence" value="ECO:0007669"/>
    <property type="project" value="UniProtKB-KW"/>
</dbReference>
<dbReference type="InterPro" id="IPR038765">
    <property type="entry name" value="Papain-like_cys_pep_sf"/>
</dbReference>
<dbReference type="InterPro" id="IPR000064">
    <property type="entry name" value="NLP_P60_dom"/>
</dbReference>
<keyword evidence="4" id="KW-0788">Thiol protease</keyword>
<dbReference type="InterPro" id="IPR051202">
    <property type="entry name" value="Peptidase_C40"/>
</dbReference>
<evidence type="ECO:0000259" key="7">
    <source>
        <dbReference type="PROSITE" id="PS51935"/>
    </source>
</evidence>
<dbReference type="AlphaFoldDB" id="A0A415S3C8"/>
<evidence type="ECO:0000256" key="3">
    <source>
        <dbReference type="ARBA" id="ARBA00022801"/>
    </source>
</evidence>
<evidence type="ECO:0000256" key="6">
    <source>
        <dbReference type="SAM" id="Phobius"/>
    </source>
</evidence>
<evidence type="ECO:0000313" key="9">
    <source>
        <dbReference type="Proteomes" id="UP000285610"/>
    </source>
</evidence>
<name>A0A415S3C8_MEDGN</name>
<keyword evidence="3" id="KW-0378">Hydrolase</keyword>
<evidence type="ECO:0000313" key="8">
    <source>
        <dbReference type="EMBL" id="RHM69833.1"/>
    </source>
</evidence>
<feature type="domain" description="NlpC/P60" evidence="7">
    <location>
        <begin position="502"/>
        <end position="627"/>
    </location>
</feature>
<evidence type="ECO:0000256" key="2">
    <source>
        <dbReference type="ARBA" id="ARBA00022670"/>
    </source>
</evidence>
<dbReference type="Proteomes" id="UP000285610">
    <property type="component" value="Unassembled WGS sequence"/>
</dbReference>
<comment type="similarity">
    <text evidence="1">Belongs to the peptidase C40 family.</text>
</comment>
<feature type="transmembrane region" description="Helical" evidence="6">
    <location>
        <begin position="275"/>
        <end position="294"/>
    </location>
</feature>
<dbReference type="PANTHER" id="PTHR47053:SF1">
    <property type="entry name" value="MUREIN DD-ENDOPEPTIDASE MEPH-RELATED"/>
    <property type="match status" value="1"/>
</dbReference>
<comment type="caution">
    <text evidence="8">The sequence shown here is derived from an EMBL/GenBank/DDBJ whole genome shotgun (WGS) entry which is preliminary data.</text>
</comment>
<gene>
    <name evidence="8" type="ORF">DWZ50_17775</name>
</gene>
<proteinExistence type="inferred from homology"/>
<dbReference type="Pfam" id="PF00877">
    <property type="entry name" value="NLPC_P60"/>
    <property type="match status" value="1"/>
</dbReference>
<sequence>MKNTTTRLHFTKEELKNKIIFHEARNVDKTADKVKSRISKKCGVRYRTEESAGYKRKLRSESEEIPKPVESQKANAQRSLSVSADKSGGGQNVRRQTYSNFEKAGTSKVKSHIRNDENAMELHSPGHKFRHAAVYSFTETAASGIHRGIAEHEEDNAGVQAAHHSEQFAENTAKTVHEAVYSHKLKAYQKAVRLERKADRANTKALFRQAASENTESVSNPFSRWRQRQQIKKQYYKAKKAAGFYSAGGQESRKTIKSAGTVLNRLKDAVLQHSHIWVIVLISAAFLMLISGAFSSCSAMMQGSMGTVMGSSFTASDDAIIGVNKDYRDLEISLQNQIDNIESTHTGYDEYRYQLDEINHNPYELTAYLTVVYEDYSREEVQGALRDLFDAQYELELEEETEVRTRTETRTHTVTDPVTGETHQEEYEVEVEYEYKILHVTLQNHGLGTAIDASGLSEDEKERYEVLLKTQGNRPYLFEDDIYANSTGPYLDYDIPGEALTDEKFANMIQEAEKYLGMSYVWGGSSPDTGFDCSGFVSWVLNHCGNSWDVGRMTANGLMGCCDIIPASEAKPGDLIFFKGTYDTAGASHVGIYVGNGMMIHCGNPISYASVETSYWRSHFYCYGRIQ</sequence>
<dbReference type="PROSITE" id="PS51935">
    <property type="entry name" value="NLPC_P60"/>
    <property type="match status" value="1"/>
</dbReference>
<protein>
    <submittedName>
        <fullName evidence="8">NlpC/P60 family protein</fullName>
    </submittedName>
</protein>
<dbReference type="NCBIfam" id="NF045974">
    <property type="entry name" value="conju_CD1108"/>
    <property type="match status" value="1"/>
</dbReference>
<dbReference type="RefSeq" id="WP_118445299.1">
    <property type="nucleotide sequence ID" value="NZ_JBCPGC010000017.1"/>
</dbReference>
<keyword evidence="6" id="KW-0812">Transmembrane</keyword>
<accession>A0A415S3C8</accession>
<feature type="compositionally biased region" description="Basic and acidic residues" evidence="5">
    <location>
        <begin position="49"/>
        <end position="67"/>
    </location>
</feature>
<keyword evidence="2" id="KW-0645">Protease</keyword>
<reference evidence="8 9" key="1">
    <citation type="submission" date="2018-08" db="EMBL/GenBank/DDBJ databases">
        <title>A genome reference for cultivated species of the human gut microbiota.</title>
        <authorList>
            <person name="Zou Y."/>
            <person name="Xue W."/>
            <person name="Luo G."/>
        </authorList>
    </citation>
    <scope>NUCLEOTIDE SEQUENCE [LARGE SCALE GENOMIC DNA]</scope>
    <source>
        <strain evidence="8 9">AF33-12</strain>
    </source>
</reference>
<dbReference type="Gene3D" id="3.90.1720.10">
    <property type="entry name" value="endopeptidase domain like (from Nostoc punctiforme)"/>
    <property type="match status" value="1"/>
</dbReference>
<evidence type="ECO:0000256" key="1">
    <source>
        <dbReference type="ARBA" id="ARBA00007074"/>
    </source>
</evidence>